<dbReference type="Gene3D" id="3.80.10.10">
    <property type="entry name" value="Ribonuclease Inhibitor"/>
    <property type="match status" value="1"/>
</dbReference>
<protein>
    <recommendedName>
        <fullName evidence="4">F-box domain-containing protein</fullName>
    </recommendedName>
</protein>
<gene>
    <name evidence="2" type="ORF">SISSUDRAFT_1045551</name>
</gene>
<organism evidence="2 3">
    <name type="scientific">Sistotremastrum suecicum HHB10207 ss-3</name>
    <dbReference type="NCBI Taxonomy" id="1314776"/>
    <lineage>
        <taxon>Eukaryota</taxon>
        <taxon>Fungi</taxon>
        <taxon>Dikarya</taxon>
        <taxon>Basidiomycota</taxon>
        <taxon>Agaricomycotina</taxon>
        <taxon>Agaricomycetes</taxon>
        <taxon>Sistotremastrales</taxon>
        <taxon>Sistotremastraceae</taxon>
        <taxon>Sistotremastrum</taxon>
    </lineage>
</organism>
<keyword evidence="3" id="KW-1185">Reference proteome</keyword>
<feature type="compositionally biased region" description="Basic residues" evidence="1">
    <location>
        <begin position="1"/>
        <end position="10"/>
    </location>
</feature>
<sequence>MGRSRAKKSKTLLGTSVVGEASPSPKSGPFIPPEIISMILDELLNEFTDVRDERPQLCILARTSRLFQVEAERRLYERVLFNVGDPQAQKIAAVIQSRAAGYVRYLGIEKYGVARRRGRTSDRAVSALPFARMTRLRSLYVASERDSKSKSLIEVDPELFLLLDRHLPPNILRQFANNLPIPPSYLRFLKRQASLEDLCCTFNSEKAEGSDFPFGPSTHQKLVELQALDLDDNILTIMQRTRIRKLRIFADFTIPKDWASYATHLVRLDVLDCALGPVQLSEVVRCCPQLQILEFTAAPHWILVKDIGVFEVLQSLPKLRACAIRVSVFVGFLERVMKGLFKCESLEAVMIVIGQAGFELVRTGQRSGNFDMDWDARDNPRFDRATWTQLQDARIDELSDWPILVSSSLSSL</sequence>
<reference evidence="2 3" key="1">
    <citation type="journal article" date="2016" name="Mol. Biol. Evol.">
        <title>Comparative Genomics of Early-Diverging Mushroom-Forming Fungi Provides Insights into the Origins of Lignocellulose Decay Capabilities.</title>
        <authorList>
            <person name="Nagy L.G."/>
            <person name="Riley R."/>
            <person name="Tritt A."/>
            <person name="Adam C."/>
            <person name="Daum C."/>
            <person name="Floudas D."/>
            <person name="Sun H."/>
            <person name="Yadav J.S."/>
            <person name="Pangilinan J."/>
            <person name="Larsson K.H."/>
            <person name="Matsuura K."/>
            <person name="Barry K."/>
            <person name="Labutti K."/>
            <person name="Kuo R."/>
            <person name="Ohm R.A."/>
            <person name="Bhattacharya S.S."/>
            <person name="Shirouzu T."/>
            <person name="Yoshinaga Y."/>
            <person name="Martin F.M."/>
            <person name="Grigoriev I.V."/>
            <person name="Hibbett D.S."/>
        </authorList>
    </citation>
    <scope>NUCLEOTIDE SEQUENCE [LARGE SCALE GENOMIC DNA]</scope>
    <source>
        <strain evidence="2 3">HHB10207 ss-3</strain>
    </source>
</reference>
<evidence type="ECO:0000313" key="3">
    <source>
        <dbReference type="Proteomes" id="UP000076798"/>
    </source>
</evidence>
<evidence type="ECO:0008006" key="4">
    <source>
        <dbReference type="Google" id="ProtNLM"/>
    </source>
</evidence>
<dbReference type="AlphaFoldDB" id="A0A166EEY2"/>
<dbReference type="EMBL" id="KV428045">
    <property type="protein sequence ID" value="KZT39521.1"/>
    <property type="molecule type" value="Genomic_DNA"/>
</dbReference>
<dbReference type="InterPro" id="IPR032675">
    <property type="entry name" value="LRR_dom_sf"/>
</dbReference>
<name>A0A166EEY2_9AGAM</name>
<proteinExistence type="predicted"/>
<accession>A0A166EEY2</accession>
<dbReference type="OrthoDB" id="3188866at2759"/>
<evidence type="ECO:0000256" key="1">
    <source>
        <dbReference type="SAM" id="MobiDB-lite"/>
    </source>
</evidence>
<dbReference type="Proteomes" id="UP000076798">
    <property type="component" value="Unassembled WGS sequence"/>
</dbReference>
<evidence type="ECO:0000313" key="2">
    <source>
        <dbReference type="EMBL" id="KZT39521.1"/>
    </source>
</evidence>
<dbReference type="SUPFAM" id="SSF52047">
    <property type="entry name" value="RNI-like"/>
    <property type="match status" value="1"/>
</dbReference>
<feature type="region of interest" description="Disordered" evidence="1">
    <location>
        <begin position="1"/>
        <end position="26"/>
    </location>
</feature>